<evidence type="ECO:0000256" key="1">
    <source>
        <dbReference type="SAM" id="MobiDB-lite"/>
    </source>
</evidence>
<feature type="compositionally biased region" description="Polar residues" evidence="1">
    <location>
        <begin position="1"/>
        <end position="12"/>
    </location>
</feature>
<proteinExistence type="predicted"/>
<sequence>MDNQSFIENNISEDPLGDGAGACVDDGVIGSVGGGEEDDEGARGGVGDGEGEGDDFVGLGTRMSTLWPF</sequence>
<accession>A0ABQ7TWI5</accession>
<gene>
    <name evidence="2" type="ORF">KY290_037186</name>
</gene>
<dbReference type="EMBL" id="JAIVGD010000028">
    <property type="protein sequence ID" value="KAH0738481.1"/>
    <property type="molecule type" value="Genomic_DNA"/>
</dbReference>
<name>A0ABQ7TWI5_SOLTU</name>
<keyword evidence="3" id="KW-1185">Reference proteome</keyword>
<dbReference type="Proteomes" id="UP000826656">
    <property type="component" value="Unassembled WGS sequence"/>
</dbReference>
<organism evidence="2 3">
    <name type="scientific">Solanum tuberosum</name>
    <name type="common">Potato</name>
    <dbReference type="NCBI Taxonomy" id="4113"/>
    <lineage>
        <taxon>Eukaryota</taxon>
        <taxon>Viridiplantae</taxon>
        <taxon>Streptophyta</taxon>
        <taxon>Embryophyta</taxon>
        <taxon>Tracheophyta</taxon>
        <taxon>Spermatophyta</taxon>
        <taxon>Magnoliopsida</taxon>
        <taxon>eudicotyledons</taxon>
        <taxon>Gunneridae</taxon>
        <taxon>Pentapetalae</taxon>
        <taxon>asterids</taxon>
        <taxon>lamiids</taxon>
        <taxon>Solanales</taxon>
        <taxon>Solanaceae</taxon>
        <taxon>Solanoideae</taxon>
        <taxon>Solaneae</taxon>
        <taxon>Solanum</taxon>
    </lineage>
</organism>
<feature type="region of interest" description="Disordered" evidence="1">
    <location>
        <begin position="1"/>
        <end position="69"/>
    </location>
</feature>
<protein>
    <submittedName>
        <fullName evidence="2">Uncharacterized protein</fullName>
    </submittedName>
</protein>
<reference evidence="2 3" key="1">
    <citation type="journal article" date="2021" name="bioRxiv">
        <title>Chromosome-scale and haplotype-resolved genome assembly of a tetraploid potato cultivar.</title>
        <authorList>
            <person name="Sun H."/>
            <person name="Jiao W.-B."/>
            <person name="Krause K."/>
            <person name="Campoy J.A."/>
            <person name="Goel M."/>
            <person name="Folz-Donahue K."/>
            <person name="Kukat C."/>
            <person name="Huettel B."/>
            <person name="Schneeberger K."/>
        </authorList>
    </citation>
    <scope>NUCLEOTIDE SEQUENCE [LARGE SCALE GENOMIC DNA]</scope>
    <source>
        <strain evidence="2">SolTubOtavaFocal</strain>
        <tissue evidence="2">Leaves</tissue>
    </source>
</reference>
<comment type="caution">
    <text evidence="2">The sequence shown here is derived from an EMBL/GenBank/DDBJ whole genome shotgun (WGS) entry which is preliminary data.</text>
</comment>
<evidence type="ECO:0000313" key="2">
    <source>
        <dbReference type="EMBL" id="KAH0738481.1"/>
    </source>
</evidence>
<evidence type="ECO:0000313" key="3">
    <source>
        <dbReference type="Proteomes" id="UP000826656"/>
    </source>
</evidence>